<keyword evidence="1" id="KW-0812">Transmembrane</keyword>
<keyword evidence="1" id="KW-0472">Membrane</keyword>
<accession>W9GR59</accession>
<dbReference type="RefSeq" id="WP_034713613.1">
    <property type="nucleotide sequence ID" value="NZ_AWQS01000015.1"/>
</dbReference>
<dbReference type="Pfam" id="PF13340">
    <property type="entry name" value="DUF4096"/>
    <property type="match status" value="1"/>
</dbReference>
<feature type="domain" description="Insertion element IS402-like" evidence="3">
    <location>
        <begin position="13"/>
        <end position="84"/>
    </location>
</feature>
<protein>
    <submittedName>
        <fullName evidence="4">Transposase</fullName>
    </submittedName>
</protein>
<feature type="transmembrane region" description="Helical" evidence="1">
    <location>
        <begin position="246"/>
        <end position="264"/>
    </location>
</feature>
<dbReference type="GO" id="GO:0004803">
    <property type="term" value="F:transposase activity"/>
    <property type="evidence" value="ECO:0007669"/>
    <property type="project" value="InterPro"/>
</dbReference>
<organism evidence="4 5">
    <name type="scientific">Intrasporangium chromatireducens Q5-1</name>
    <dbReference type="NCBI Taxonomy" id="584657"/>
    <lineage>
        <taxon>Bacteria</taxon>
        <taxon>Bacillati</taxon>
        <taxon>Actinomycetota</taxon>
        <taxon>Actinomycetes</taxon>
        <taxon>Micrococcales</taxon>
        <taxon>Intrasporangiaceae</taxon>
        <taxon>Intrasporangium</taxon>
    </lineage>
</organism>
<keyword evidence="1" id="KW-1133">Transmembrane helix</keyword>
<keyword evidence="5" id="KW-1185">Reference proteome</keyword>
<evidence type="ECO:0000313" key="5">
    <source>
        <dbReference type="Proteomes" id="UP000019494"/>
    </source>
</evidence>
<dbReference type="InterPro" id="IPR002559">
    <property type="entry name" value="Transposase_11"/>
</dbReference>
<dbReference type="PANTHER" id="PTHR30007:SF0">
    <property type="entry name" value="TRANSPOSASE"/>
    <property type="match status" value="1"/>
</dbReference>
<dbReference type="Proteomes" id="UP000019494">
    <property type="component" value="Unassembled WGS sequence"/>
</dbReference>
<dbReference type="GO" id="GO:0003677">
    <property type="term" value="F:DNA binding"/>
    <property type="evidence" value="ECO:0007669"/>
    <property type="project" value="InterPro"/>
</dbReference>
<dbReference type="OrthoDB" id="3213859at2"/>
<evidence type="ECO:0000256" key="1">
    <source>
        <dbReference type="SAM" id="Phobius"/>
    </source>
</evidence>
<gene>
    <name evidence="4" type="ORF">N864_05575</name>
</gene>
<dbReference type="GO" id="GO:0006313">
    <property type="term" value="P:DNA transposition"/>
    <property type="evidence" value="ECO:0007669"/>
    <property type="project" value="InterPro"/>
</dbReference>
<evidence type="ECO:0000313" key="4">
    <source>
        <dbReference type="EMBL" id="EWT07323.1"/>
    </source>
</evidence>
<dbReference type="PANTHER" id="PTHR30007">
    <property type="entry name" value="PHP DOMAIN PROTEIN"/>
    <property type="match status" value="1"/>
</dbReference>
<dbReference type="PATRIC" id="fig|584657.3.peg.732"/>
<name>W9GR59_9MICO</name>
<reference evidence="5" key="1">
    <citation type="submission" date="2013-08" db="EMBL/GenBank/DDBJ databases">
        <title>Intrasporangium oryzae NRRL B-24470.</title>
        <authorList>
            <person name="Liu H."/>
            <person name="Wang G."/>
        </authorList>
    </citation>
    <scope>NUCLEOTIDE SEQUENCE [LARGE SCALE GENOMIC DNA]</scope>
    <source>
        <strain evidence="5">Q5-1</strain>
    </source>
</reference>
<dbReference type="InterPro" id="IPR025161">
    <property type="entry name" value="IS402-like_dom"/>
</dbReference>
<comment type="caution">
    <text evidence="4">The sequence shown here is derived from an EMBL/GenBank/DDBJ whole genome shotgun (WGS) entry which is preliminary data.</text>
</comment>
<proteinExistence type="predicted"/>
<evidence type="ECO:0000259" key="2">
    <source>
        <dbReference type="Pfam" id="PF01609"/>
    </source>
</evidence>
<evidence type="ECO:0000259" key="3">
    <source>
        <dbReference type="Pfam" id="PF13340"/>
    </source>
</evidence>
<dbReference type="AlphaFoldDB" id="W9GR59"/>
<dbReference type="NCBIfam" id="NF033580">
    <property type="entry name" value="transpos_IS5_3"/>
    <property type="match status" value="1"/>
</dbReference>
<feature type="domain" description="Transposase IS4-like" evidence="2">
    <location>
        <begin position="105"/>
        <end position="254"/>
    </location>
</feature>
<sequence length="281" mass="31068">MPAVPSWIIEPIWDQFQALIPPIADTHPLGCHNPRIRDRIVFDKLVQVLVFGAAYAKIADSTCSATTIRTRRDEWITAGVFDQLEQLCLTAYDRVVGLDLENVTVDGCLVKAPCGGEAAGKSPVERGKLGTKRSAMTDASGIPIGCVIAPANRNDSPLLRPTLERLGRFDQGMGVGLPDRITVHLDAGYDSAKTRDLLDELGCTGVISQKGFPLQAGARWVVERTHSWHTRGFKKLQTCTERRTRVIAAFIALANAIIIIRRLIRIAWTTHRWDTRPSKRP</sequence>
<dbReference type="Pfam" id="PF01609">
    <property type="entry name" value="DDE_Tnp_1"/>
    <property type="match status" value="1"/>
</dbReference>
<dbReference type="EMBL" id="AWQS01000015">
    <property type="protein sequence ID" value="EWT07323.1"/>
    <property type="molecule type" value="Genomic_DNA"/>
</dbReference>